<feature type="compositionally biased region" description="Basic and acidic residues" evidence="1">
    <location>
        <begin position="23"/>
        <end position="40"/>
    </location>
</feature>
<proteinExistence type="predicted"/>
<reference evidence="2" key="1">
    <citation type="submission" date="2023-03" db="EMBL/GenBank/DDBJ databases">
        <title>Near-Complete genome sequence of Lipomyces tetrasporous NRRL Y-64009, an oleaginous yeast capable of growing on lignocellulosic hydrolysates.</title>
        <authorList>
            <consortium name="Lawrence Berkeley National Laboratory"/>
            <person name="Jagtap S.S."/>
            <person name="Liu J.-J."/>
            <person name="Walukiewicz H.E."/>
            <person name="Pangilinan J."/>
            <person name="Lipzen A."/>
            <person name="Ahrendt S."/>
            <person name="Koriabine M."/>
            <person name="Cobaugh K."/>
            <person name="Salamov A."/>
            <person name="Yoshinaga Y."/>
            <person name="Ng V."/>
            <person name="Daum C."/>
            <person name="Grigoriev I.V."/>
            <person name="Slininger P.J."/>
            <person name="Dien B.S."/>
            <person name="Jin Y.-S."/>
            <person name="Rao C.V."/>
        </authorList>
    </citation>
    <scope>NUCLEOTIDE SEQUENCE</scope>
    <source>
        <strain evidence="2">NRRL Y-64009</strain>
    </source>
</reference>
<accession>A0AAD7QJZ6</accession>
<dbReference type="EMBL" id="JARPMG010000013">
    <property type="protein sequence ID" value="KAJ8096604.1"/>
    <property type="molecule type" value="Genomic_DNA"/>
</dbReference>
<comment type="caution">
    <text evidence="2">The sequence shown here is derived from an EMBL/GenBank/DDBJ whole genome shotgun (WGS) entry which is preliminary data.</text>
</comment>
<dbReference type="GeneID" id="80885301"/>
<evidence type="ECO:0000313" key="3">
    <source>
        <dbReference type="Proteomes" id="UP001217417"/>
    </source>
</evidence>
<feature type="region of interest" description="Disordered" evidence="1">
    <location>
        <begin position="1"/>
        <end position="43"/>
    </location>
</feature>
<feature type="compositionally biased region" description="Basic and acidic residues" evidence="1">
    <location>
        <begin position="1"/>
        <end position="14"/>
    </location>
</feature>
<evidence type="ECO:0000256" key="1">
    <source>
        <dbReference type="SAM" id="MobiDB-lite"/>
    </source>
</evidence>
<evidence type="ECO:0000313" key="2">
    <source>
        <dbReference type="EMBL" id="KAJ8096604.1"/>
    </source>
</evidence>
<dbReference type="RefSeq" id="XP_056040054.1">
    <property type="nucleotide sequence ID" value="XM_056190135.1"/>
</dbReference>
<sequence>MSEDRDIRVWKLDGAEDWGSPAKEGKSPEEQQKEEREEMKASATIMGSLSIKVQAQIPGDSPTPKEIWDRLLKLYDQSTAGLRMQLKGELASLKNSPA</sequence>
<organism evidence="2 3">
    <name type="scientific">Lipomyces tetrasporus</name>
    <dbReference type="NCBI Taxonomy" id="54092"/>
    <lineage>
        <taxon>Eukaryota</taxon>
        <taxon>Fungi</taxon>
        <taxon>Dikarya</taxon>
        <taxon>Ascomycota</taxon>
        <taxon>Saccharomycotina</taxon>
        <taxon>Lipomycetes</taxon>
        <taxon>Lipomycetales</taxon>
        <taxon>Lipomycetaceae</taxon>
        <taxon>Lipomyces</taxon>
    </lineage>
</organism>
<protein>
    <submittedName>
        <fullName evidence="2">Uncharacterized protein</fullName>
    </submittedName>
</protein>
<dbReference type="Proteomes" id="UP001217417">
    <property type="component" value="Unassembled WGS sequence"/>
</dbReference>
<gene>
    <name evidence="2" type="ORF">POJ06DRAFT_283834</name>
</gene>
<name>A0AAD7QJZ6_9ASCO</name>
<dbReference type="AlphaFoldDB" id="A0AAD7QJZ6"/>
<keyword evidence="3" id="KW-1185">Reference proteome</keyword>